<feature type="compositionally biased region" description="Low complexity" evidence="1">
    <location>
        <begin position="110"/>
        <end position="125"/>
    </location>
</feature>
<evidence type="ECO:0000256" key="1">
    <source>
        <dbReference type="SAM" id="MobiDB-lite"/>
    </source>
</evidence>
<dbReference type="InterPro" id="IPR025676">
    <property type="entry name" value="Clr5_dom"/>
</dbReference>
<protein>
    <submittedName>
        <fullName evidence="3">Transposase</fullName>
    </submittedName>
</protein>
<name>A0AAI9TWS2_9PEZI</name>
<dbReference type="Proteomes" id="UP001239795">
    <property type="component" value="Unassembled WGS sequence"/>
</dbReference>
<dbReference type="AlphaFoldDB" id="A0AAI9TWS2"/>
<evidence type="ECO:0000313" key="4">
    <source>
        <dbReference type="Proteomes" id="UP001239795"/>
    </source>
</evidence>
<dbReference type="Pfam" id="PF14420">
    <property type="entry name" value="Clr5"/>
    <property type="match status" value="1"/>
</dbReference>
<reference evidence="3 4" key="1">
    <citation type="submission" date="2016-10" db="EMBL/GenBank/DDBJ databases">
        <title>The genome sequence of Colletotrichum fioriniae PJ7.</title>
        <authorList>
            <person name="Baroncelli R."/>
        </authorList>
    </citation>
    <scope>NUCLEOTIDE SEQUENCE [LARGE SCALE GENOMIC DNA]</scope>
    <source>
        <strain evidence="3">Col 31</strain>
    </source>
</reference>
<evidence type="ECO:0000259" key="2">
    <source>
        <dbReference type="Pfam" id="PF14420"/>
    </source>
</evidence>
<gene>
    <name evidence="3" type="ORF">CMEL01_09261</name>
</gene>
<accession>A0AAI9TWS2</accession>
<comment type="caution">
    <text evidence="3">The sequence shown here is derived from an EMBL/GenBank/DDBJ whole genome shotgun (WGS) entry which is preliminary data.</text>
</comment>
<organism evidence="3 4">
    <name type="scientific">Colletotrichum melonis</name>
    <dbReference type="NCBI Taxonomy" id="1209925"/>
    <lineage>
        <taxon>Eukaryota</taxon>
        <taxon>Fungi</taxon>
        <taxon>Dikarya</taxon>
        <taxon>Ascomycota</taxon>
        <taxon>Pezizomycotina</taxon>
        <taxon>Sordariomycetes</taxon>
        <taxon>Hypocreomycetidae</taxon>
        <taxon>Glomerellales</taxon>
        <taxon>Glomerellaceae</taxon>
        <taxon>Colletotrichum</taxon>
        <taxon>Colletotrichum acutatum species complex</taxon>
    </lineage>
</organism>
<dbReference type="PANTHER" id="PTHR38788">
    <property type="entry name" value="CLR5 DOMAIN-CONTAINING PROTEIN"/>
    <property type="match status" value="1"/>
</dbReference>
<dbReference type="EMBL" id="MLGG01000079">
    <property type="protein sequence ID" value="KAK1447422.1"/>
    <property type="molecule type" value="Genomic_DNA"/>
</dbReference>
<feature type="domain" description="Clr5" evidence="2">
    <location>
        <begin position="142"/>
        <end position="194"/>
    </location>
</feature>
<keyword evidence="4" id="KW-1185">Reference proteome</keyword>
<sequence>MAGETPDADMHGFPPISTSSFPRILISDHSEAEPTTPFFSYDGLIDFGNTLLAPGGVPEVQDSDHFMNNSLGPLMLQVKLESIQSQNGPDCWFSPWILPGGGAADTIGGSPSSPLTQTLPSPQSSISPASTASLGRSRVITEQEWEARKPDIEKLYMRDCLSRQATERIMAEQYQFFASSRQYKGRFQKWKWRKNNTKAVQQDVLAGRSFTISNGPTSRRHGRSQSKIKKVTEAIPSPMPNGQLELSATLLQCMRDLIHRSWKEDAVWTQPNRLGRLPVYGHELTSRVAVGLEHLAVQDTLNGFSAIRHMFRGLDDLVKKSDITIYATLLLDIPITFYEFKDEPLDERRLLNIYFLYLQCLLSHYGKGGSPIADAAHAMAQLIDKYYDEAQAFLPQLYRVVADSYRDVQGCDTFDNIERRIEAVKAVGGTSNAAETENIIIALDNMQFLAATNQGSLQSPNMIEYELWKIELLRSIEPDGKFVDRCNRLLNRIKSAAIDKEWRLWESWLLWISGEVIYELCRLFDDAGDDDGWAENLESCILRFRCAITKDDTWEELLGPRVMIYRAQLVIFWTKRGKLERAESHKRSIGSSAFWEAVLREDSEAIAGLS</sequence>
<evidence type="ECO:0000313" key="3">
    <source>
        <dbReference type="EMBL" id="KAK1447422.1"/>
    </source>
</evidence>
<feature type="region of interest" description="Disordered" evidence="1">
    <location>
        <begin position="103"/>
        <end position="133"/>
    </location>
</feature>
<proteinExistence type="predicted"/>
<dbReference type="PANTHER" id="PTHR38788:SF3">
    <property type="entry name" value="CLR5 DOMAIN-CONTAINING PROTEIN"/>
    <property type="match status" value="1"/>
</dbReference>